<dbReference type="Pfam" id="PF09334">
    <property type="entry name" value="tRNA-synt_1g"/>
    <property type="match status" value="1"/>
</dbReference>
<dbReference type="SMART" id="SM00849">
    <property type="entry name" value="Lactamase_B"/>
    <property type="match status" value="1"/>
</dbReference>
<dbReference type="Pfam" id="PF00133">
    <property type="entry name" value="tRNA-synt_1"/>
    <property type="match status" value="2"/>
</dbReference>
<evidence type="ECO:0000259" key="12">
    <source>
        <dbReference type="SMART" id="SM00849"/>
    </source>
</evidence>
<dbReference type="FunFam" id="3.40.50.620:FF:000100">
    <property type="entry name" value="probable leucine--tRNA ligase, mitochondrial"/>
    <property type="match status" value="1"/>
</dbReference>
<evidence type="ECO:0000256" key="8">
    <source>
        <dbReference type="ARBA" id="ARBA00023146"/>
    </source>
</evidence>
<dbReference type="GO" id="GO:0005524">
    <property type="term" value="F:ATP binding"/>
    <property type="evidence" value="ECO:0007669"/>
    <property type="project" value="UniProtKB-KW"/>
</dbReference>
<dbReference type="FunFam" id="1.10.730.10:FF:000002">
    <property type="entry name" value="Leucine--tRNA ligase"/>
    <property type="match status" value="1"/>
</dbReference>
<dbReference type="PANTHER" id="PTHR43740">
    <property type="entry name" value="LEUCYL-TRNA SYNTHETASE"/>
    <property type="match status" value="1"/>
</dbReference>
<dbReference type="Gene3D" id="1.10.730.10">
    <property type="entry name" value="Isoleucyl-tRNA Synthetase, Domain 1"/>
    <property type="match status" value="2"/>
</dbReference>
<evidence type="ECO:0000256" key="2">
    <source>
        <dbReference type="ARBA" id="ARBA00005594"/>
    </source>
</evidence>
<dbReference type="GO" id="GO:0006429">
    <property type="term" value="P:leucyl-tRNA aminoacylation"/>
    <property type="evidence" value="ECO:0007669"/>
    <property type="project" value="InterPro"/>
</dbReference>
<comment type="caution">
    <text evidence="13">The sequence shown here is derived from an EMBL/GenBank/DDBJ whole genome shotgun (WGS) entry which is preliminary data.</text>
</comment>
<dbReference type="InterPro" id="IPR014729">
    <property type="entry name" value="Rossmann-like_a/b/a_fold"/>
</dbReference>
<comment type="subcellular location">
    <subcellularLocation>
        <location evidence="1">Mitochondrion</location>
    </subcellularLocation>
</comment>
<comment type="similarity">
    <text evidence="2 11">Belongs to the class-I aminoacyl-tRNA synthetase family.</text>
</comment>
<dbReference type="PANTHER" id="PTHR43740:SF2">
    <property type="entry name" value="LEUCINE--TRNA LIGASE, MITOCHONDRIAL"/>
    <property type="match status" value="1"/>
</dbReference>
<dbReference type="PRINTS" id="PR00985">
    <property type="entry name" value="TRNASYNTHLEU"/>
</dbReference>
<evidence type="ECO:0000313" key="13">
    <source>
        <dbReference type="EMBL" id="CAH1783237.1"/>
    </source>
</evidence>
<keyword evidence="8 11" id="KW-0030">Aminoacyl-tRNA synthetase</keyword>
<reference evidence="13" key="1">
    <citation type="submission" date="2022-03" db="EMBL/GenBank/DDBJ databases">
        <authorList>
            <person name="Martin C."/>
        </authorList>
    </citation>
    <scope>NUCLEOTIDE SEQUENCE</scope>
</reference>
<name>A0A8S4NQT3_OWEFU</name>
<dbReference type="CDD" id="cd00812">
    <property type="entry name" value="LeuRS_core"/>
    <property type="match status" value="1"/>
</dbReference>
<dbReference type="GO" id="GO:0032543">
    <property type="term" value="P:mitochondrial translation"/>
    <property type="evidence" value="ECO:0007669"/>
    <property type="project" value="TreeGrafter"/>
</dbReference>
<keyword evidence="6 11" id="KW-0067">ATP-binding</keyword>
<dbReference type="InterPro" id="IPR015413">
    <property type="entry name" value="Methionyl/Leucyl_tRNA_Synth"/>
</dbReference>
<feature type="domain" description="Metallo-beta-lactamase" evidence="12">
    <location>
        <begin position="958"/>
        <end position="1159"/>
    </location>
</feature>
<dbReference type="InterPro" id="IPR001412">
    <property type="entry name" value="aa-tRNA-synth_I_CS"/>
</dbReference>
<evidence type="ECO:0000256" key="7">
    <source>
        <dbReference type="ARBA" id="ARBA00022917"/>
    </source>
</evidence>
<dbReference type="InterPro" id="IPR002300">
    <property type="entry name" value="aa-tRNA-synth_Ia"/>
</dbReference>
<evidence type="ECO:0000256" key="4">
    <source>
        <dbReference type="ARBA" id="ARBA00022598"/>
    </source>
</evidence>
<dbReference type="GO" id="GO:0004823">
    <property type="term" value="F:leucine-tRNA ligase activity"/>
    <property type="evidence" value="ECO:0007669"/>
    <property type="project" value="UniProtKB-EC"/>
</dbReference>
<keyword evidence="5 11" id="KW-0547">Nucleotide-binding</keyword>
<dbReference type="EC" id="6.1.1.4" evidence="3"/>
<evidence type="ECO:0000256" key="6">
    <source>
        <dbReference type="ARBA" id="ARBA00022840"/>
    </source>
</evidence>
<evidence type="ECO:0000256" key="3">
    <source>
        <dbReference type="ARBA" id="ARBA00013164"/>
    </source>
</evidence>
<dbReference type="InterPro" id="IPR009080">
    <property type="entry name" value="tRNAsynth_Ia_anticodon-bd"/>
</dbReference>
<dbReference type="EMBL" id="CAIIXF020000005">
    <property type="protein sequence ID" value="CAH1783237.1"/>
    <property type="molecule type" value="Genomic_DNA"/>
</dbReference>
<dbReference type="SUPFAM" id="SSF47323">
    <property type="entry name" value="Anticodon-binding domain of a subclass of class I aminoacyl-tRNA synthetases"/>
    <property type="match status" value="1"/>
</dbReference>
<dbReference type="InterPro" id="IPR001279">
    <property type="entry name" value="Metallo-B-lactamas"/>
</dbReference>
<dbReference type="Gene3D" id="3.60.15.10">
    <property type="entry name" value="Ribonuclease Z/Hydroxyacylglutathione hydrolase-like"/>
    <property type="match status" value="1"/>
</dbReference>
<dbReference type="Gene3D" id="3.40.50.620">
    <property type="entry name" value="HUPs"/>
    <property type="match status" value="2"/>
</dbReference>
<dbReference type="Proteomes" id="UP000749559">
    <property type="component" value="Unassembled WGS sequence"/>
</dbReference>
<dbReference type="SUPFAM" id="SSF56281">
    <property type="entry name" value="Metallo-hydrolase/oxidoreductase"/>
    <property type="match status" value="1"/>
</dbReference>
<accession>A0A8S4NQT3</accession>
<dbReference type="AlphaFoldDB" id="A0A8S4NQT3"/>
<evidence type="ECO:0000256" key="1">
    <source>
        <dbReference type="ARBA" id="ARBA00004173"/>
    </source>
</evidence>
<dbReference type="OrthoDB" id="15954at2759"/>
<organism evidence="13 14">
    <name type="scientific">Owenia fusiformis</name>
    <name type="common">Polychaete worm</name>
    <dbReference type="NCBI Taxonomy" id="6347"/>
    <lineage>
        <taxon>Eukaryota</taxon>
        <taxon>Metazoa</taxon>
        <taxon>Spiralia</taxon>
        <taxon>Lophotrochozoa</taxon>
        <taxon>Annelida</taxon>
        <taxon>Polychaeta</taxon>
        <taxon>Sedentaria</taxon>
        <taxon>Canalipalpata</taxon>
        <taxon>Sabellida</taxon>
        <taxon>Oweniida</taxon>
        <taxon>Oweniidae</taxon>
        <taxon>Owenia</taxon>
    </lineage>
</organism>
<evidence type="ECO:0000256" key="10">
    <source>
        <dbReference type="ARBA" id="ARBA00047469"/>
    </source>
</evidence>
<dbReference type="InterPro" id="IPR002302">
    <property type="entry name" value="Leu-tRNA-ligase"/>
</dbReference>
<dbReference type="PROSITE" id="PS00178">
    <property type="entry name" value="AA_TRNA_LIGASE_I"/>
    <property type="match status" value="1"/>
</dbReference>
<evidence type="ECO:0000256" key="9">
    <source>
        <dbReference type="ARBA" id="ARBA00030520"/>
    </source>
</evidence>
<proteinExistence type="inferred from homology"/>
<dbReference type="InterPro" id="IPR036866">
    <property type="entry name" value="RibonucZ/Hydroxyglut_hydro"/>
</dbReference>
<keyword evidence="7 11" id="KW-0648">Protein biosynthesis</keyword>
<comment type="catalytic activity">
    <reaction evidence="10">
        <text>tRNA(Leu) + L-leucine + ATP = L-leucyl-tRNA(Leu) + AMP + diphosphate</text>
        <dbReference type="Rhea" id="RHEA:11688"/>
        <dbReference type="Rhea" id="RHEA-COMP:9613"/>
        <dbReference type="Rhea" id="RHEA-COMP:9622"/>
        <dbReference type="ChEBI" id="CHEBI:30616"/>
        <dbReference type="ChEBI" id="CHEBI:33019"/>
        <dbReference type="ChEBI" id="CHEBI:57427"/>
        <dbReference type="ChEBI" id="CHEBI:78442"/>
        <dbReference type="ChEBI" id="CHEBI:78494"/>
        <dbReference type="ChEBI" id="CHEBI:456215"/>
        <dbReference type="EC" id="6.1.1.4"/>
    </reaction>
</comment>
<sequence length="1231" mass="140991">MLLKSILRSVSAHTVRRSARLLFSKTGKWEKLDKEKKLEIEDHWKDKIRALDEEMKNSKLGDREKHYVVSMFPYPSGKLHMGHIRVYTISDVMARYFTLQGKSVIHPMGWDGFGLPAENAAIERGIQPENWTYSNIRHMKQQLKEMCYSFDWDREVTTCSPTYYRWTQYIFLLMYKAGLAYQKDAEVNWDPVDETVLAEEQINGDGKSWRSGAKVEKKMLRQWYIKTTKYHKSLLEGLDTLDPLHWKDVIAMQREWLGPHGEYRISVPLKDKEGNPAPEGLTGHIEDTVDFESLRWIVLSPNHLLNTPNNVKEANGVLTTLNLTTLHKNRWDEEVPIYVVDDIELFRNGEELHLGIGCLPFCHEDFNKTRLLPGKDDSLPCTSKKLNTSDMSHDVECYPCSKNLRDWLISRQRYWGTPIPIIHCKTCKVVPVPFEDLPVELPKVMSHGRGQSALKLANDWIHTTCPKCGGSAERETDTMDTFLDSSWYFLRYLDATNTSEPFAKNVAKQGMPVDLYIGGKEHAVLHLYYARFFNHFLHDMGLVGCREPFTKLLTQGMIQGRTYQCPTTGRYLKPDEIEFKGKDAYVIGGDRPLVVGWDKMSKSKYNGVDPQDVLSEYGVDTTRLCILSNVSPKSDRQWTDEQFKGVNNWQKKMWNLVATYVENRANAIDPMPAKETEEFKKAEKIMNETRNKLLGDITFHFHHTFLLSSAISRMHQWTGLLKKQKPEVATYSSEYERMLSELVVMVAPMAPMFASELWEGMKSANHISNCQDWESPVLSQNWPKIDETANGHLYISVLRNEVDTIPIPMYKMEAMTNKEIQELAFQSKRLRKVLDNNNISWNKSDQEYTIAQDLDNSKKLTISVERIPGCSTRGSTRGLHVATSKGHRISASNHKLYLAFAKRSPLLCQTNLAGTRPKSNLNRRFATKTIDEDEPYRNVAQIGERTWKIDEIDVLGERPILYAIKGHDKTILVDTGLATGDYKAFLRSQPELSDLPYTIINTHAHCDHISSNFRFSPPEGPVSDVNDLCMGSADKDFSLGHQDAVLDPSLGYLMNAVPKPFKITKWLAEGDMVYLNDAEPNPHEALHVVNLPGHTPDSIGLYMPCGKRIFVGDLIYRNAAILLFLRGTDFQVWRSSVHKLKTFVEERDGLENTTLSCAHIDPNLPATELNELVQFCDDIDLGKNLPHEVTRKYLVNKDLGYIKDEWGVVEWKSSSGNYEVLATRDFSVIDY</sequence>
<dbReference type="GO" id="GO:0005739">
    <property type="term" value="C:mitochondrion"/>
    <property type="evidence" value="ECO:0007669"/>
    <property type="project" value="UniProtKB-SubCell"/>
</dbReference>
<keyword evidence="14" id="KW-1185">Reference proteome</keyword>
<dbReference type="Pfam" id="PF00753">
    <property type="entry name" value="Lactamase_B"/>
    <property type="match status" value="1"/>
</dbReference>
<evidence type="ECO:0000256" key="5">
    <source>
        <dbReference type="ARBA" id="ARBA00022741"/>
    </source>
</evidence>
<dbReference type="SUPFAM" id="SSF52374">
    <property type="entry name" value="Nucleotidylyl transferase"/>
    <property type="match status" value="1"/>
</dbReference>
<evidence type="ECO:0000313" key="14">
    <source>
        <dbReference type="Proteomes" id="UP000749559"/>
    </source>
</evidence>
<keyword evidence="4 11" id="KW-0436">Ligase</keyword>
<gene>
    <name evidence="13" type="ORF">OFUS_LOCUS9595</name>
</gene>
<dbReference type="FunFam" id="3.40.50.620:FF:000060">
    <property type="entry name" value="Leucine--tRNA ligase"/>
    <property type="match status" value="1"/>
</dbReference>
<evidence type="ECO:0000256" key="11">
    <source>
        <dbReference type="RuleBase" id="RU363035"/>
    </source>
</evidence>
<protein>
    <recommendedName>
        <fullName evidence="3">leucine--tRNA ligase</fullName>
        <ecNumber evidence="3">6.1.1.4</ecNumber>
    </recommendedName>
    <alternativeName>
        <fullName evidence="9">Leucyl-tRNA synthetase</fullName>
    </alternativeName>
</protein>